<keyword evidence="7" id="KW-0496">Mitochondrion</keyword>
<reference evidence="10 11" key="1">
    <citation type="submission" date="2024-02" db="EMBL/GenBank/DDBJ databases">
        <title>Chromosome-scale genome assembly of the rough periwinkle Littorina saxatilis.</title>
        <authorList>
            <person name="De Jode A."/>
            <person name="Faria R."/>
            <person name="Formenti G."/>
            <person name="Sims Y."/>
            <person name="Smith T.P."/>
            <person name="Tracey A."/>
            <person name="Wood J.M.D."/>
            <person name="Zagrodzka Z.B."/>
            <person name="Johannesson K."/>
            <person name="Butlin R.K."/>
            <person name="Leder E.H."/>
        </authorList>
    </citation>
    <scope>NUCLEOTIDE SEQUENCE [LARGE SCALE GENOMIC DNA]</scope>
    <source>
        <strain evidence="10">Snail1</strain>
        <tissue evidence="10">Muscle</tissue>
    </source>
</reference>
<comment type="pathway">
    <text evidence="2">Energy metabolism; oxidative phosphorylation.</text>
</comment>
<sequence>MSAPLRGAFRSLEVINRAVAQQRATVISGPPKNKVSMGEKAGLGLVMVACVCSPAAYILANLERYRGGKA</sequence>
<evidence type="ECO:0000256" key="8">
    <source>
        <dbReference type="ARBA" id="ARBA00023136"/>
    </source>
</evidence>
<keyword evidence="11" id="KW-1185">Reference proteome</keyword>
<protein>
    <submittedName>
        <fullName evidence="10">Uncharacterized protein</fullName>
    </submittedName>
</protein>
<dbReference type="InterPro" id="IPR003205">
    <property type="entry name" value="Cyt_c_oxidase_su8"/>
</dbReference>
<evidence type="ECO:0000313" key="11">
    <source>
        <dbReference type="Proteomes" id="UP001374579"/>
    </source>
</evidence>
<gene>
    <name evidence="10" type="ORF">V1264_018966</name>
</gene>
<dbReference type="EMBL" id="JBAMIC010000008">
    <property type="protein sequence ID" value="KAK7104210.1"/>
    <property type="molecule type" value="Genomic_DNA"/>
</dbReference>
<evidence type="ECO:0000256" key="7">
    <source>
        <dbReference type="ARBA" id="ARBA00023128"/>
    </source>
</evidence>
<keyword evidence="4 9" id="KW-0812">Transmembrane</keyword>
<organism evidence="10 11">
    <name type="scientific">Littorina saxatilis</name>
    <dbReference type="NCBI Taxonomy" id="31220"/>
    <lineage>
        <taxon>Eukaryota</taxon>
        <taxon>Metazoa</taxon>
        <taxon>Spiralia</taxon>
        <taxon>Lophotrochozoa</taxon>
        <taxon>Mollusca</taxon>
        <taxon>Gastropoda</taxon>
        <taxon>Caenogastropoda</taxon>
        <taxon>Littorinimorpha</taxon>
        <taxon>Littorinoidea</taxon>
        <taxon>Littorinidae</taxon>
        <taxon>Littorina</taxon>
    </lineage>
</organism>
<dbReference type="SUPFAM" id="SSF81431">
    <property type="entry name" value="Mitochondrial cytochrome c oxidase subunit VIIIb (aka IX)"/>
    <property type="match status" value="1"/>
</dbReference>
<dbReference type="Pfam" id="PF02285">
    <property type="entry name" value="COX8"/>
    <property type="match status" value="1"/>
</dbReference>
<comment type="similarity">
    <text evidence="3">Belongs to the cytochrome c oxidase VIII family.</text>
</comment>
<keyword evidence="5" id="KW-0999">Mitochondrion inner membrane</keyword>
<evidence type="ECO:0000256" key="6">
    <source>
        <dbReference type="ARBA" id="ARBA00022989"/>
    </source>
</evidence>
<dbReference type="AlphaFoldDB" id="A0AAN9GEU9"/>
<accession>A0AAN9GEU9</accession>
<name>A0AAN9GEU9_9CAEN</name>
<dbReference type="GO" id="GO:0006123">
    <property type="term" value="P:mitochondrial electron transport, cytochrome c to oxygen"/>
    <property type="evidence" value="ECO:0007669"/>
    <property type="project" value="InterPro"/>
</dbReference>
<evidence type="ECO:0000256" key="5">
    <source>
        <dbReference type="ARBA" id="ARBA00022792"/>
    </source>
</evidence>
<keyword evidence="8 9" id="KW-0472">Membrane</keyword>
<dbReference type="Gene3D" id="4.10.81.10">
    <property type="entry name" value="Cytochrome c oxidase, subunit 8"/>
    <property type="match status" value="1"/>
</dbReference>
<evidence type="ECO:0000256" key="4">
    <source>
        <dbReference type="ARBA" id="ARBA00022692"/>
    </source>
</evidence>
<proteinExistence type="inferred from homology"/>
<evidence type="ECO:0000256" key="2">
    <source>
        <dbReference type="ARBA" id="ARBA00004673"/>
    </source>
</evidence>
<dbReference type="Proteomes" id="UP001374579">
    <property type="component" value="Unassembled WGS sequence"/>
</dbReference>
<comment type="caution">
    <text evidence="10">The sequence shown here is derived from an EMBL/GenBank/DDBJ whole genome shotgun (WGS) entry which is preliminary data.</text>
</comment>
<evidence type="ECO:0000256" key="3">
    <source>
        <dbReference type="ARBA" id="ARBA00010117"/>
    </source>
</evidence>
<dbReference type="PANTHER" id="PTHR16717:SF5">
    <property type="entry name" value="CYTOCHROME C OXIDASE SUBUNIT 8, ISOFORM A"/>
    <property type="match status" value="1"/>
</dbReference>
<keyword evidence="6 9" id="KW-1133">Transmembrane helix</keyword>
<evidence type="ECO:0000313" key="10">
    <source>
        <dbReference type="EMBL" id="KAK7104210.1"/>
    </source>
</evidence>
<feature type="transmembrane region" description="Helical" evidence="9">
    <location>
        <begin position="41"/>
        <end position="60"/>
    </location>
</feature>
<dbReference type="InterPro" id="IPR036548">
    <property type="entry name" value="Cyt_c_oxidase_su8_sf"/>
</dbReference>
<dbReference type="GO" id="GO:0005743">
    <property type="term" value="C:mitochondrial inner membrane"/>
    <property type="evidence" value="ECO:0007669"/>
    <property type="project" value="UniProtKB-SubCell"/>
</dbReference>
<evidence type="ECO:0000256" key="1">
    <source>
        <dbReference type="ARBA" id="ARBA00004434"/>
    </source>
</evidence>
<comment type="subcellular location">
    <subcellularLocation>
        <location evidence="1">Mitochondrion inner membrane</location>
        <topology evidence="1">Single-pass membrane protein</topology>
    </subcellularLocation>
</comment>
<evidence type="ECO:0000256" key="9">
    <source>
        <dbReference type="SAM" id="Phobius"/>
    </source>
</evidence>
<dbReference type="PANTHER" id="PTHR16717">
    <property type="entry name" value="CYTOCHROME C OXIDASE POLYPEPTIDE VIII"/>
    <property type="match status" value="1"/>
</dbReference>
<dbReference type="GO" id="GO:0045277">
    <property type="term" value="C:respiratory chain complex IV"/>
    <property type="evidence" value="ECO:0007669"/>
    <property type="project" value="InterPro"/>
</dbReference>